<dbReference type="EMBL" id="CAMXCT030001720">
    <property type="protein sequence ID" value="CAL4779816.1"/>
    <property type="molecule type" value="Genomic_DNA"/>
</dbReference>
<keyword evidence="4" id="KW-1185">Reference proteome</keyword>
<reference evidence="1" key="1">
    <citation type="submission" date="2022-10" db="EMBL/GenBank/DDBJ databases">
        <authorList>
            <person name="Chen Y."/>
            <person name="Dougan E. K."/>
            <person name="Chan C."/>
            <person name="Rhodes N."/>
            <person name="Thang M."/>
        </authorList>
    </citation>
    <scope>NUCLEOTIDE SEQUENCE</scope>
</reference>
<dbReference type="Proteomes" id="UP001152797">
    <property type="component" value="Unassembled WGS sequence"/>
</dbReference>
<dbReference type="EMBL" id="CAMXCT010001720">
    <property type="protein sequence ID" value="CAI3992504.1"/>
    <property type="molecule type" value="Genomic_DNA"/>
</dbReference>
<organism evidence="1">
    <name type="scientific">Cladocopium goreaui</name>
    <dbReference type="NCBI Taxonomy" id="2562237"/>
    <lineage>
        <taxon>Eukaryota</taxon>
        <taxon>Sar</taxon>
        <taxon>Alveolata</taxon>
        <taxon>Dinophyceae</taxon>
        <taxon>Suessiales</taxon>
        <taxon>Symbiodiniaceae</taxon>
        <taxon>Cladocopium</taxon>
    </lineage>
</organism>
<comment type="caution">
    <text evidence="1">The sequence shown here is derived from an EMBL/GenBank/DDBJ whole genome shotgun (WGS) entry which is preliminary data.</text>
</comment>
<proteinExistence type="predicted"/>
<sequence length="257" mass="28147">MEELIFRIPLELHVASDISLYDLQRMVSARLAEAELLPRQDPMSMLLGLNGQVCGDPLACPLRMLVPGSVVSFVADLQEAHEVSRLGLCHFAHGKAELRAIGQPTTMVTANVHGNSSQKDEPAEDSKDAAWNWSEKTEWKWEGPVIGGAEIGVHKGQGLSPIVPTIPTGQRNRIPVVWCFVRWTKWTKWTNQTGQIGGRGVNTGAVLVRLVRLVRLVSGDADEAEVDRVEEGTDDGSMVISESEMSERATVWACDGL</sequence>
<accession>A0A9P1CI90</accession>
<name>A0A9P1CI90_9DINO</name>
<dbReference type="EMBL" id="CAMXCT020001720">
    <property type="protein sequence ID" value="CAL1145879.1"/>
    <property type="molecule type" value="Genomic_DNA"/>
</dbReference>
<reference evidence="2" key="2">
    <citation type="submission" date="2024-04" db="EMBL/GenBank/DDBJ databases">
        <authorList>
            <person name="Chen Y."/>
            <person name="Shah S."/>
            <person name="Dougan E. K."/>
            <person name="Thang M."/>
            <person name="Chan C."/>
        </authorList>
    </citation>
    <scope>NUCLEOTIDE SEQUENCE [LARGE SCALE GENOMIC DNA]</scope>
</reference>
<evidence type="ECO:0000313" key="2">
    <source>
        <dbReference type="EMBL" id="CAL1145879.1"/>
    </source>
</evidence>
<gene>
    <name evidence="1" type="ORF">C1SCF055_LOCUS19329</name>
</gene>
<evidence type="ECO:0000313" key="1">
    <source>
        <dbReference type="EMBL" id="CAI3992504.1"/>
    </source>
</evidence>
<protein>
    <submittedName>
        <fullName evidence="3">Cell differentiation protein RCD1-like</fullName>
    </submittedName>
</protein>
<dbReference type="AlphaFoldDB" id="A0A9P1CI90"/>
<evidence type="ECO:0000313" key="3">
    <source>
        <dbReference type="EMBL" id="CAL4779816.1"/>
    </source>
</evidence>
<evidence type="ECO:0000313" key="4">
    <source>
        <dbReference type="Proteomes" id="UP001152797"/>
    </source>
</evidence>